<evidence type="ECO:0000259" key="3">
    <source>
        <dbReference type="Pfam" id="PF17171"/>
    </source>
</evidence>
<dbReference type="GO" id="GO:0005737">
    <property type="term" value="C:cytoplasm"/>
    <property type="evidence" value="ECO:0007669"/>
    <property type="project" value="TreeGrafter"/>
</dbReference>
<dbReference type="Gene3D" id="1.20.1050.10">
    <property type="match status" value="1"/>
</dbReference>
<dbReference type="InterPro" id="IPR026928">
    <property type="entry name" value="FAX/IsoI-like"/>
</dbReference>
<feature type="compositionally biased region" description="Low complexity" evidence="2">
    <location>
        <begin position="394"/>
        <end position="406"/>
    </location>
</feature>
<feature type="region of interest" description="Disordered" evidence="2">
    <location>
        <begin position="324"/>
        <end position="428"/>
    </location>
</feature>
<feature type="compositionally biased region" description="Basic and acidic residues" evidence="2">
    <location>
        <begin position="1"/>
        <end position="10"/>
    </location>
</feature>
<evidence type="ECO:0000313" key="5">
    <source>
        <dbReference type="Proteomes" id="UP000515146"/>
    </source>
</evidence>
<dbReference type="CTD" id="39826"/>
<feature type="compositionally biased region" description="Low complexity" evidence="2">
    <location>
        <begin position="36"/>
        <end position="47"/>
    </location>
</feature>
<dbReference type="RefSeq" id="XP_027198430.1">
    <property type="nucleotide sequence ID" value="XM_027342629.1"/>
</dbReference>
<feature type="compositionally biased region" description="Basic and acidic residues" evidence="2">
    <location>
        <begin position="383"/>
        <end position="393"/>
    </location>
</feature>
<accession>A0A6P6Y271</accession>
<dbReference type="SUPFAM" id="SSF52833">
    <property type="entry name" value="Thioredoxin-like"/>
    <property type="match status" value="1"/>
</dbReference>
<dbReference type="OrthoDB" id="5809458at2759"/>
<dbReference type="InterPro" id="IPR012336">
    <property type="entry name" value="Thioredoxin-like_fold"/>
</dbReference>
<proteinExistence type="inferred from homology"/>
<dbReference type="InterPro" id="IPR036282">
    <property type="entry name" value="Glutathione-S-Trfase_C_sf"/>
</dbReference>
<dbReference type="SUPFAM" id="SSF47616">
    <property type="entry name" value="GST C-terminal domain-like"/>
    <property type="match status" value="1"/>
</dbReference>
<dbReference type="SFLD" id="SFLDG01200">
    <property type="entry name" value="SUF1.1"/>
    <property type="match status" value="1"/>
</dbReference>
<dbReference type="RefSeq" id="XP_027198431.1">
    <property type="nucleotide sequence ID" value="XM_027342630.1"/>
</dbReference>
<sequence>MTTTENETKVVEPQAGQKDETMNETVDSKKSDQPANETNNSTPSSPTKKTETLKPAITAHKKDFEKDVVYLYQFTRSATIPSLSACCLKVENWLRMSGIRYENVDHKLRFKSKKGQLPFVELNGKEIEDSDTIIKELSKYFDKELDFGLTEEQKTTSHAFVSMLNNHTGWIVRWWRYNNPREFLESAQLDIKRTFNSRFPNSILNFVFKLGFKKHLSDSLGLGRGRFTLEEIQESAKEDIKALSNLLGNKEYFFGKEAHLLDCVAFAHLAQFFYVPFAGLKEWMETESSNLIGWMDRMKTTYWPDWEEMCSSLELNTHLPKKEVPADQAAAEQQQNAADEESKKKKVKDEKKKKEKKEKKDKKKETNKDKSDEQAKENAGGDAAKDKVEDASKEPAAAAAAPEQPANKQDSAASNGGEAPKTEVTASE</sequence>
<feature type="compositionally biased region" description="Basic and acidic residues" evidence="2">
    <location>
        <begin position="363"/>
        <end position="376"/>
    </location>
</feature>
<keyword evidence="5" id="KW-1185">Reference proteome</keyword>
<dbReference type="PANTHER" id="PTHR12289">
    <property type="entry name" value="METAXIN RELATED"/>
    <property type="match status" value="1"/>
</dbReference>
<feature type="compositionally biased region" description="Basic and acidic residues" evidence="2">
    <location>
        <begin position="17"/>
        <end position="32"/>
    </location>
</feature>
<feature type="compositionally biased region" description="Basic and acidic residues" evidence="2">
    <location>
        <begin position="340"/>
        <end position="352"/>
    </location>
</feature>
<dbReference type="CDD" id="cd03193">
    <property type="entry name" value="GST_C_Metaxin"/>
    <property type="match status" value="1"/>
</dbReference>
<dbReference type="Pfam" id="PF17172">
    <property type="entry name" value="GST_N_4"/>
    <property type="match status" value="1"/>
</dbReference>
<evidence type="ECO:0000256" key="2">
    <source>
        <dbReference type="SAM" id="MobiDB-lite"/>
    </source>
</evidence>
<feature type="compositionally biased region" description="Basic residues" evidence="2">
    <location>
        <begin position="353"/>
        <end position="362"/>
    </location>
</feature>
<evidence type="ECO:0000313" key="6">
    <source>
        <dbReference type="RefSeq" id="XP_027198429.1"/>
    </source>
</evidence>
<dbReference type="SFLD" id="SFLDG01180">
    <property type="entry name" value="SUF1"/>
    <property type="match status" value="1"/>
</dbReference>
<dbReference type="InterPro" id="IPR033468">
    <property type="entry name" value="Metaxin_GST"/>
</dbReference>
<dbReference type="Proteomes" id="UP000515146">
    <property type="component" value="Unplaced"/>
</dbReference>
<name>A0A6P6Y271_DERPT</name>
<dbReference type="Pfam" id="PF17171">
    <property type="entry name" value="GST_C_6"/>
    <property type="match status" value="1"/>
</dbReference>
<dbReference type="InterPro" id="IPR040079">
    <property type="entry name" value="Glutathione_S-Trfase"/>
</dbReference>
<feature type="region of interest" description="Disordered" evidence="2">
    <location>
        <begin position="1"/>
        <end position="53"/>
    </location>
</feature>
<gene>
    <name evidence="6 7 8" type="primary">LOC113792710</name>
</gene>
<evidence type="ECO:0000313" key="7">
    <source>
        <dbReference type="RefSeq" id="XP_027198430.1"/>
    </source>
</evidence>
<feature type="compositionally biased region" description="Low complexity" evidence="2">
    <location>
        <begin position="326"/>
        <end position="337"/>
    </location>
</feature>
<dbReference type="PANTHER" id="PTHR12289:SF41">
    <property type="entry name" value="FAILED AXON CONNECTIONS-RELATED"/>
    <property type="match status" value="1"/>
</dbReference>
<reference evidence="6 7" key="1">
    <citation type="submission" date="2025-04" db="UniProtKB">
        <authorList>
            <consortium name="RefSeq"/>
        </authorList>
    </citation>
    <scope>IDENTIFICATION</scope>
    <source>
        <strain evidence="6 7">Airmid</strain>
    </source>
</reference>
<evidence type="ECO:0000313" key="8">
    <source>
        <dbReference type="RefSeq" id="XP_027198431.1"/>
    </source>
</evidence>
<feature type="domain" description="Metaxin glutathione S-transferase" evidence="3">
    <location>
        <begin position="236"/>
        <end position="298"/>
    </location>
</feature>
<dbReference type="InterPro" id="IPR050931">
    <property type="entry name" value="Mito_Protein_Transport_Metaxin"/>
</dbReference>
<protein>
    <submittedName>
        <fullName evidence="6 7">Failed axon connections-like isoform X1</fullName>
    </submittedName>
</protein>
<dbReference type="RefSeq" id="XP_027198429.1">
    <property type="nucleotide sequence ID" value="XM_027342628.1"/>
</dbReference>
<dbReference type="AlphaFoldDB" id="A0A6P6Y271"/>
<evidence type="ECO:0000259" key="4">
    <source>
        <dbReference type="Pfam" id="PF17172"/>
    </source>
</evidence>
<organism evidence="5 6">
    <name type="scientific">Dermatophagoides pteronyssinus</name>
    <name type="common">European house dust mite</name>
    <dbReference type="NCBI Taxonomy" id="6956"/>
    <lineage>
        <taxon>Eukaryota</taxon>
        <taxon>Metazoa</taxon>
        <taxon>Ecdysozoa</taxon>
        <taxon>Arthropoda</taxon>
        <taxon>Chelicerata</taxon>
        <taxon>Arachnida</taxon>
        <taxon>Acari</taxon>
        <taxon>Acariformes</taxon>
        <taxon>Sarcoptiformes</taxon>
        <taxon>Astigmata</taxon>
        <taxon>Psoroptidia</taxon>
        <taxon>Analgoidea</taxon>
        <taxon>Pyroglyphidae</taxon>
        <taxon>Dermatophagoidinae</taxon>
        <taxon>Dermatophagoides</taxon>
    </lineage>
</organism>
<dbReference type="OMA" id="IRWIILY"/>
<dbReference type="CDD" id="cd03080">
    <property type="entry name" value="GST_N_Metaxin_like"/>
    <property type="match status" value="1"/>
</dbReference>
<evidence type="ECO:0000256" key="1">
    <source>
        <dbReference type="ARBA" id="ARBA00006475"/>
    </source>
</evidence>
<dbReference type="SFLD" id="SFLDS00019">
    <property type="entry name" value="Glutathione_Transferase_(cytos"/>
    <property type="match status" value="1"/>
</dbReference>
<comment type="similarity">
    <text evidence="1">Belongs to the FAX family.</text>
</comment>
<dbReference type="KEGG" id="dpte:113792710"/>
<dbReference type="InterPro" id="IPR036249">
    <property type="entry name" value="Thioredoxin-like_sf"/>
</dbReference>
<feature type="domain" description="Thioredoxin-like fold" evidence="4">
    <location>
        <begin position="87"/>
        <end position="180"/>
    </location>
</feature>